<sequence length="323" mass="36874">MAVKVGFIGTGGIANAHLSRLARIKDAEVAALCDVEEERLKGAQEKYGGRIYTDYRKMLEKEELDCVYICIPPFAHQDIELDIAQREIPFFIEKPVHLCVERAEKVEKAVREKNLITSVGYVLRYMDTVEKARQILRGKRIALALGRYFGEVPGEGKSWYSIKEKSGGQIVEQATHVVDLMRYLVGEIDQVYAQGFSGLNRFENYDVEDASITVFRFENEAIGSLSCNWLLWGYFPLLEIITKGMRMQLSTSSLKIFFPNREEEFREKDDPMLLEDQIFIEAVKSGDSSKIKSDYSDGLKTLRVTLAANRSMEKGRVIKLSRR</sequence>
<comment type="caution">
    <text evidence="3">The sequence shown here is derived from an EMBL/GenBank/DDBJ whole genome shotgun (WGS) entry which is preliminary data.</text>
</comment>
<dbReference type="Pfam" id="PF22725">
    <property type="entry name" value="GFO_IDH_MocA_C3"/>
    <property type="match status" value="1"/>
</dbReference>
<dbReference type="Proteomes" id="UP000279422">
    <property type="component" value="Unassembled WGS sequence"/>
</dbReference>
<dbReference type="SUPFAM" id="SSF55347">
    <property type="entry name" value="Glyceraldehyde-3-phosphate dehydrogenase-like, C-terminal domain"/>
    <property type="match status" value="1"/>
</dbReference>
<evidence type="ECO:0000313" key="4">
    <source>
        <dbReference type="Proteomes" id="UP000279422"/>
    </source>
</evidence>
<dbReference type="PANTHER" id="PTHR43249">
    <property type="entry name" value="UDP-N-ACETYL-2-AMINO-2-DEOXY-D-GLUCURONATE OXIDASE"/>
    <property type="match status" value="1"/>
</dbReference>
<dbReference type="GO" id="GO:0000166">
    <property type="term" value="F:nucleotide binding"/>
    <property type="evidence" value="ECO:0007669"/>
    <property type="project" value="InterPro"/>
</dbReference>
<protein>
    <submittedName>
        <fullName evidence="3">Gfo/Idh/MocA family oxidoreductase</fullName>
    </submittedName>
</protein>
<accession>A0A497E3S3</accession>
<organism evidence="3 4">
    <name type="scientific">Aerophobetes bacterium</name>
    <dbReference type="NCBI Taxonomy" id="2030807"/>
    <lineage>
        <taxon>Bacteria</taxon>
        <taxon>Candidatus Aerophobota</taxon>
    </lineage>
</organism>
<dbReference type="Gene3D" id="3.30.360.10">
    <property type="entry name" value="Dihydrodipicolinate Reductase, domain 2"/>
    <property type="match status" value="1"/>
</dbReference>
<evidence type="ECO:0000259" key="2">
    <source>
        <dbReference type="Pfam" id="PF22725"/>
    </source>
</evidence>
<evidence type="ECO:0000259" key="1">
    <source>
        <dbReference type="Pfam" id="PF01408"/>
    </source>
</evidence>
<dbReference type="Gene3D" id="3.40.50.720">
    <property type="entry name" value="NAD(P)-binding Rossmann-like Domain"/>
    <property type="match status" value="1"/>
</dbReference>
<dbReference type="PANTHER" id="PTHR43249:SF1">
    <property type="entry name" value="D-GLUCOSIDE 3-DEHYDROGENASE"/>
    <property type="match status" value="1"/>
</dbReference>
<dbReference type="Pfam" id="PF01408">
    <property type="entry name" value="GFO_IDH_MocA"/>
    <property type="match status" value="1"/>
</dbReference>
<feature type="domain" description="GFO/IDH/MocA-like oxidoreductase" evidence="2">
    <location>
        <begin position="149"/>
        <end position="241"/>
    </location>
</feature>
<reference evidence="3 4" key="1">
    <citation type="submission" date="2018-06" db="EMBL/GenBank/DDBJ databases">
        <title>Extensive metabolic versatility and redundancy in microbially diverse, dynamic hydrothermal sediments.</title>
        <authorList>
            <person name="Dombrowski N."/>
            <person name="Teske A."/>
            <person name="Baker B.J."/>
        </authorList>
    </citation>
    <scope>NUCLEOTIDE SEQUENCE [LARGE SCALE GENOMIC DNA]</scope>
    <source>
        <strain evidence="3">B47_G16</strain>
    </source>
</reference>
<dbReference type="AlphaFoldDB" id="A0A497E3S3"/>
<dbReference type="EMBL" id="QMPZ01000071">
    <property type="protein sequence ID" value="RLE08986.1"/>
    <property type="molecule type" value="Genomic_DNA"/>
</dbReference>
<feature type="domain" description="Gfo/Idh/MocA-like oxidoreductase N-terminal" evidence="1">
    <location>
        <begin position="3"/>
        <end position="121"/>
    </location>
</feature>
<name>A0A497E3S3_UNCAE</name>
<dbReference type="InterPro" id="IPR036291">
    <property type="entry name" value="NAD(P)-bd_dom_sf"/>
</dbReference>
<proteinExistence type="predicted"/>
<dbReference type="InterPro" id="IPR055170">
    <property type="entry name" value="GFO_IDH_MocA-like_dom"/>
</dbReference>
<evidence type="ECO:0000313" key="3">
    <source>
        <dbReference type="EMBL" id="RLE08986.1"/>
    </source>
</evidence>
<dbReference type="SUPFAM" id="SSF51735">
    <property type="entry name" value="NAD(P)-binding Rossmann-fold domains"/>
    <property type="match status" value="1"/>
</dbReference>
<gene>
    <name evidence="3" type="ORF">DRJ00_05380</name>
</gene>
<dbReference type="InterPro" id="IPR000683">
    <property type="entry name" value="Gfo/Idh/MocA-like_OxRdtase_N"/>
</dbReference>
<dbReference type="InterPro" id="IPR052515">
    <property type="entry name" value="Gfo/Idh/MocA_Oxidoreductase"/>
</dbReference>